<evidence type="ECO:0000313" key="3">
    <source>
        <dbReference type="EMBL" id="TRB73753.1"/>
    </source>
</evidence>
<dbReference type="AlphaFoldDB" id="A0A547EFC5"/>
<protein>
    <submittedName>
        <fullName evidence="3">Transcriptional regulator</fullName>
    </submittedName>
</protein>
<proteinExistence type="predicted"/>
<evidence type="ECO:0000259" key="1">
    <source>
        <dbReference type="PROSITE" id="PS50943"/>
    </source>
</evidence>
<sequence length="71" mass="8279">MIENPEFGYTPSNLKMLRKHHNLTQTEVANILGVGQRIVMRWETELSSTAARSDMPYTKWAELLKNLQKNF</sequence>
<feature type="domain" description="HTH cro/C1-type" evidence="1">
    <location>
        <begin position="14"/>
        <end position="48"/>
    </location>
</feature>
<keyword evidence="5" id="KW-1185">Reference proteome</keyword>
<dbReference type="CDD" id="cd00093">
    <property type="entry name" value="HTH_XRE"/>
    <property type="match status" value="1"/>
</dbReference>
<evidence type="ECO:0000313" key="4">
    <source>
        <dbReference type="Proteomes" id="UP000315164"/>
    </source>
</evidence>
<dbReference type="PROSITE" id="PS50943">
    <property type="entry name" value="HTH_CROC1"/>
    <property type="match status" value="1"/>
</dbReference>
<evidence type="ECO:0000313" key="5">
    <source>
        <dbReference type="Proteomes" id="UP000318394"/>
    </source>
</evidence>
<dbReference type="OrthoDB" id="5891007at2"/>
<accession>A0A547EFC5</accession>
<dbReference type="GeneID" id="67368622"/>
<dbReference type="Gene3D" id="1.10.260.40">
    <property type="entry name" value="lambda repressor-like DNA-binding domains"/>
    <property type="match status" value="1"/>
</dbReference>
<dbReference type="GO" id="GO:0003677">
    <property type="term" value="F:DNA binding"/>
    <property type="evidence" value="ECO:0007669"/>
    <property type="project" value="InterPro"/>
</dbReference>
<dbReference type="Proteomes" id="UP000318394">
    <property type="component" value="Unassembled WGS sequence"/>
</dbReference>
<dbReference type="Proteomes" id="UP000315164">
    <property type="component" value="Unassembled WGS sequence"/>
</dbReference>
<name>A0A547EFC5_MANHA</name>
<reference evidence="4 5" key="1">
    <citation type="journal article" date="2019" name="Vet. Microbiol.">
        <title>Genetic characterization of susceptible and multi-drug resistant Mannheimia haemolytica isolated from high-risk stocker calves prior to and after antimicrobial metaphylaxis.</title>
        <authorList>
            <person name="Snyder E.R."/>
            <person name="Alvarez-Narvaez S."/>
            <person name="Credille B.C."/>
        </authorList>
    </citation>
    <scope>NUCLEOTIDE SEQUENCE [LARGE SCALE GENOMIC DNA]</scope>
    <source>
        <strain evidence="3 4">UGA-R5-128-1</strain>
        <strain evidence="2 5">UGA-R7-163-1</strain>
    </source>
</reference>
<dbReference type="EMBL" id="VAJB01000018">
    <property type="protein sequence ID" value="TRB73753.1"/>
    <property type="molecule type" value="Genomic_DNA"/>
</dbReference>
<dbReference type="InterPro" id="IPR010982">
    <property type="entry name" value="Lambda_DNA-bd_dom_sf"/>
</dbReference>
<dbReference type="InterPro" id="IPR001387">
    <property type="entry name" value="Cro/C1-type_HTH"/>
</dbReference>
<dbReference type="RefSeq" id="WP_006248644.1">
    <property type="nucleotide sequence ID" value="NZ_CP011098.1"/>
</dbReference>
<dbReference type="KEGG" id="mhay:VK67_12520"/>
<gene>
    <name evidence="3" type="ORF">FEA53_08985</name>
    <name evidence="2" type="ORF">FEB89_09140</name>
</gene>
<comment type="caution">
    <text evidence="3">The sequence shown here is derived from an EMBL/GenBank/DDBJ whole genome shotgun (WGS) entry which is preliminary data.</text>
</comment>
<dbReference type="SUPFAM" id="SSF47413">
    <property type="entry name" value="lambda repressor-like DNA-binding domains"/>
    <property type="match status" value="1"/>
</dbReference>
<dbReference type="EMBL" id="VAJI01000019">
    <property type="protein sequence ID" value="TRB36519.1"/>
    <property type="molecule type" value="Genomic_DNA"/>
</dbReference>
<dbReference type="KEGG" id="mhaq:WC39_12515"/>
<organism evidence="3 4">
    <name type="scientific">Mannheimia haemolytica</name>
    <name type="common">Pasteurella haemolytica</name>
    <dbReference type="NCBI Taxonomy" id="75985"/>
    <lineage>
        <taxon>Bacteria</taxon>
        <taxon>Pseudomonadati</taxon>
        <taxon>Pseudomonadota</taxon>
        <taxon>Gammaproteobacteria</taxon>
        <taxon>Pasteurellales</taxon>
        <taxon>Pasteurellaceae</taxon>
        <taxon>Mannheimia</taxon>
    </lineage>
</organism>
<dbReference type="Pfam" id="PF01381">
    <property type="entry name" value="HTH_3"/>
    <property type="match status" value="1"/>
</dbReference>
<evidence type="ECO:0000313" key="2">
    <source>
        <dbReference type="EMBL" id="TRB36519.1"/>
    </source>
</evidence>